<evidence type="ECO:0000313" key="2">
    <source>
        <dbReference type="Proteomes" id="UP000002439"/>
    </source>
</evidence>
<reference evidence="1 2" key="1">
    <citation type="journal article" date="2002" name="Proc. Natl. Acad. Sci. U.S.A.">
        <title>Genome sequence of the hyperthermophilic crenarchaeon Pyrobaculum aerophilum.</title>
        <authorList>
            <person name="Fitz-Gibbon S.T."/>
            <person name="Ladner H."/>
            <person name="Kim U.J."/>
            <person name="Stetter K.O."/>
            <person name="Simon M.I."/>
            <person name="Miller J.H."/>
        </authorList>
    </citation>
    <scope>NUCLEOTIDE SEQUENCE [LARGE SCALE GENOMIC DNA]</scope>
    <source>
        <strain evidence="2">ATCC 51768 / DSM 7523 / JCM 9630 / CIP 104966 / NBRC 100827 / IM2</strain>
    </source>
</reference>
<dbReference type="HOGENOM" id="CLU_3408370_0_0_2"/>
<keyword evidence="2" id="KW-1185">Reference proteome</keyword>
<protein>
    <submittedName>
        <fullName evidence="1">Uncharacterized protein</fullName>
    </submittedName>
</protein>
<dbReference type="PATRIC" id="fig|178306.9.peg.1113"/>
<accession>Q8ZX23</accession>
<sequence>MEFGAYDSGSLKEISIELRLVTAFVGVYR</sequence>
<dbReference type="InParanoid" id="Q8ZX23"/>
<dbReference type="Proteomes" id="UP000002439">
    <property type="component" value="Chromosome"/>
</dbReference>
<dbReference type="KEGG" id="pai:PAE1507a"/>
<gene>
    <name evidence="1" type="ordered locus">PAE1507a</name>
</gene>
<dbReference type="STRING" id="178306.PAE1507a"/>
<organism evidence="1 2">
    <name type="scientific">Pyrobaculum aerophilum (strain ATCC 51768 / DSM 7523 / JCM 9630 / CIP 104966 / NBRC 100827 / IM2)</name>
    <dbReference type="NCBI Taxonomy" id="178306"/>
    <lineage>
        <taxon>Archaea</taxon>
        <taxon>Thermoproteota</taxon>
        <taxon>Thermoprotei</taxon>
        <taxon>Thermoproteales</taxon>
        <taxon>Thermoproteaceae</taxon>
        <taxon>Pyrobaculum</taxon>
    </lineage>
</organism>
<dbReference type="EnsemblBacteria" id="AAL63526">
    <property type="protein sequence ID" value="AAL63526"/>
    <property type="gene ID" value="PAE1507a"/>
</dbReference>
<dbReference type="EMBL" id="AE009441">
    <property type="protein sequence ID" value="AAL63526.1"/>
    <property type="molecule type" value="Genomic_DNA"/>
</dbReference>
<evidence type="ECO:0000313" key="1">
    <source>
        <dbReference type="EMBL" id="AAL63526.1"/>
    </source>
</evidence>
<proteinExistence type="predicted"/>
<dbReference type="AlphaFoldDB" id="Q8ZX23"/>
<name>Q8ZX23_PYRAE</name>